<organism evidence="2">
    <name type="scientific">Moorena producens (strain JHB)</name>
    <dbReference type="NCBI Taxonomy" id="1454205"/>
    <lineage>
        <taxon>Bacteria</taxon>
        <taxon>Bacillati</taxon>
        <taxon>Cyanobacteriota</taxon>
        <taxon>Cyanophyceae</taxon>
        <taxon>Coleofasciculales</taxon>
        <taxon>Coleofasciculaceae</taxon>
        <taxon>Moorena</taxon>
    </lineage>
</organism>
<name>A0A9Q9UWL6_MOOP1</name>
<protein>
    <submittedName>
        <fullName evidence="2">Uncharacterized protein</fullName>
    </submittedName>
</protein>
<evidence type="ECO:0000256" key="1">
    <source>
        <dbReference type="SAM" id="Phobius"/>
    </source>
</evidence>
<reference evidence="2" key="1">
    <citation type="journal article" date="2017" name="Proc. Natl. Acad. Sci. U.S.A.">
        <title>Comparative genomics uncovers the prolific and distinctive metabolic potential of the cyanobacterial genus Moorea.</title>
        <authorList>
            <person name="Leao T."/>
            <person name="Castelao G."/>
            <person name="Korobeynikov A."/>
            <person name="Monroe E.A."/>
            <person name="Podell S."/>
            <person name="Glukhov E."/>
            <person name="Allen E.E."/>
            <person name="Gerwick W.H."/>
            <person name="Gerwick L."/>
        </authorList>
    </citation>
    <scope>NUCLEOTIDE SEQUENCE</scope>
    <source>
        <strain evidence="2">JHB</strain>
    </source>
</reference>
<accession>A0A9Q9UWL6</accession>
<dbReference type="Proteomes" id="UP000176944">
    <property type="component" value="Chromosome"/>
</dbReference>
<gene>
    <name evidence="2" type="ORF">BJP36_38825</name>
</gene>
<keyword evidence="1" id="KW-1133">Transmembrane helix</keyword>
<feature type="transmembrane region" description="Helical" evidence="1">
    <location>
        <begin position="12"/>
        <end position="35"/>
    </location>
</feature>
<proteinExistence type="predicted"/>
<sequence length="41" mass="4575">MPKIPLFPAPCSLFPVSCSLFPISTVNFTFVRLLIPSRYCA</sequence>
<dbReference type="EMBL" id="CP017708">
    <property type="protein sequence ID" value="WAN70025.1"/>
    <property type="molecule type" value="Genomic_DNA"/>
</dbReference>
<dbReference type="AlphaFoldDB" id="A0A9Q9UWL6"/>
<keyword evidence="1" id="KW-0472">Membrane</keyword>
<reference evidence="2" key="2">
    <citation type="submission" date="2022-10" db="EMBL/GenBank/DDBJ databases">
        <authorList>
            <person name="Ngo T.-E."/>
        </authorList>
    </citation>
    <scope>NUCLEOTIDE SEQUENCE</scope>
    <source>
        <strain evidence="2">JHB</strain>
    </source>
</reference>
<evidence type="ECO:0000313" key="2">
    <source>
        <dbReference type="EMBL" id="WAN70025.1"/>
    </source>
</evidence>
<keyword evidence="1" id="KW-0812">Transmembrane</keyword>